<keyword evidence="3" id="KW-1185">Reference proteome</keyword>
<dbReference type="Pfam" id="PF04471">
    <property type="entry name" value="Mrr_cat"/>
    <property type="match status" value="1"/>
</dbReference>
<dbReference type="Proteomes" id="UP000194003">
    <property type="component" value="Unassembled WGS sequence"/>
</dbReference>
<dbReference type="InterPro" id="IPR011335">
    <property type="entry name" value="Restrct_endonuc-II-like"/>
</dbReference>
<dbReference type="GO" id="GO:0009307">
    <property type="term" value="P:DNA restriction-modification system"/>
    <property type="evidence" value="ECO:0007669"/>
    <property type="project" value="InterPro"/>
</dbReference>
<dbReference type="GO" id="GO:0003677">
    <property type="term" value="F:DNA binding"/>
    <property type="evidence" value="ECO:0007669"/>
    <property type="project" value="InterPro"/>
</dbReference>
<dbReference type="GO" id="GO:0004519">
    <property type="term" value="F:endonuclease activity"/>
    <property type="evidence" value="ECO:0007669"/>
    <property type="project" value="InterPro"/>
</dbReference>
<dbReference type="InterPro" id="IPR011856">
    <property type="entry name" value="tRNA_endonuc-like_dom_sf"/>
</dbReference>
<dbReference type="InterPro" id="IPR007560">
    <property type="entry name" value="Restrct_endonuc_IV_Mrr"/>
</dbReference>
<protein>
    <recommendedName>
        <fullName evidence="1">Restriction endonuclease type IV Mrr domain-containing protein</fullName>
    </recommendedName>
</protein>
<comment type="caution">
    <text evidence="2">The sequence shown here is derived from an EMBL/GenBank/DDBJ whole genome shotgun (WGS) entry which is preliminary data.</text>
</comment>
<sequence>MPILDFKEIPEAHIASGKQDAFELFAREFLHAVGYDIIEEPDRGADGGRDLIVEEKRTGVGGETRVRWLVSCKHKAHSGKSVRQTDEQNIRDRIEHNKCNGFLGFYSMLPSSGLNHFLQELKSNFDVQVLDNEKIEREILGNKNCSVIFERFFPSSFRKAKTNVTPAKIFNEDTSLKCYHCGKELLDKNYSGNVVVWYKEENSKRKTKKYIGVVKGSVTEHWNYKM</sequence>
<dbReference type="Gene3D" id="3.40.1350.10">
    <property type="match status" value="1"/>
</dbReference>
<dbReference type="RefSeq" id="WP_198947963.1">
    <property type="nucleotide sequence ID" value="NZ_LVJN01000021.1"/>
</dbReference>
<dbReference type="STRING" id="1434232.MAIT1_05447"/>
<proteinExistence type="predicted"/>
<dbReference type="AlphaFoldDB" id="A0A1Y2K004"/>
<evidence type="ECO:0000313" key="2">
    <source>
        <dbReference type="EMBL" id="OSM00073.1"/>
    </source>
</evidence>
<organism evidence="2 3">
    <name type="scientific">Magnetofaba australis IT-1</name>
    <dbReference type="NCBI Taxonomy" id="1434232"/>
    <lineage>
        <taxon>Bacteria</taxon>
        <taxon>Pseudomonadati</taxon>
        <taxon>Pseudomonadota</taxon>
        <taxon>Magnetococcia</taxon>
        <taxon>Magnetococcales</taxon>
        <taxon>Magnetococcaceae</taxon>
        <taxon>Magnetofaba</taxon>
    </lineage>
</organism>
<name>A0A1Y2K004_9PROT</name>
<dbReference type="EMBL" id="LVJN01000021">
    <property type="protein sequence ID" value="OSM00073.1"/>
    <property type="molecule type" value="Genomic_DNA"/>
</dbReference>
<evidence type="ECO:0000259" key="1">
    <source>
        <dbReference type="Pfam" id="PF04471"/>
    </source>
</evidence>
<accession>A0A1Y2K004</accession>
<dbReference type="SUPFAM" id="SSF52980">
    <property type="entry name" value="Restriction endonuclease-like"/>
    <property type="match status" value="1"/>
</dbReference>
<gene>
    <name evidence="2" type="ORF">MAIT1_05447</name>
</gene>
<feature type="domain" description="Restriction endonuclease type IV Mrr" evidence="1">
    <location>
        <begin position="19"/>
        <end position="100"/>
    </location>
</feature>
<reference evidence="2 3" key="1">
    <citation type="journal article" date="2016" name="BMC Genomics">
        <title>Combined genomic and structural analyses of a cultured magnetotactic bacterium reveals its niche adaptation to a dynamic environment.</title>
        <authorList>
            <person name="Araujo A.C."/>
            <person name="Morillo V."/>
            <person name="Cypriano J."/>
            <person name="Teixeira L.C."/>
            <person name="Leao P."/>
            <person name="Lyra S."/>
            <person name="Almeida L.G."/>
            <person name="Bazylinski D.A."/>
            <person name="Vasconcellos A.T."/>
            <person name="Abreu F."/>
            <person name="Lins U."/>
        </authorList>
    </citation>
    <scope>NUCLEOTIDE SEQUENCE [LARGE SCALE GENOMIC DNA]</scope>
    <source>
        <strain evidence="2 3">IT-1</strain>
    </source>
</reference>
<evidence type="ECO:0000313" key="3">
    <source>
        <dbReference type="Proteomes" id="UP000194003"/>
    </source>
</evidence>